<dbReference type="GO" id="GO:0009014">
    <property type="term" value="F:succinyl-diaminopimelate desuccinylase activity"/>
    <property type="evidence" value="ECO:0007669"/>
    <property type="project" value="UniProtKB-UniRule"/>
</dbReference>
<dbReference type="Pfam" id="PF01546">
    <property type="entry name" value="Peptidase_M20"/>
    <property type="match status" value="1"/>
</dbReference>
<dbReference type="Pfam" id="PF07687">
    <property type="entry name" value="M20_dimer"/>
    <property type="match status" value="1"/>
</dbReference>
<comment type="function">
    <text evidence="15">Catalyzes the hydrolysis of N-succinyl-L,L-diaminopimelic acid (SDAP), forming succinate and LL-2,6-diaminopimelate (DAP), an intermediate involved in the bacterial biosynthesis of lysine and meso-diaminopimelic acid, an essential component of bacterial cell walls.</text>
</comment>
<dbReference type="PROSITE" id="PS00759">
    <property type="entry name" value="ARGE_DAPE_CPG2_2"/>
    <property type="match status" value="1"/>
</dbReference>
<comment type="similarity">
    <text evidence="2 15">Belongs to the peptidase M20A family. DapE subfamily.</text>
</comment>
<comment type="cofactor">
    <cofactor evidence="15">
        <name>Zn(2+)</name>
        <dbReference type="ChEBI" id="CHEBI:29105"/>
    </cofactor>
    <cofactor evidence="15">
        <name>Co(2+)</name>
        <dbReference type="ChEBI" id="CHEBI:48828"/>
    </cofactor>
    <text evidence="15">Binds 2 Zn(2+) or Co(2+) ions per subunit.</text>
</comment>
<dbReference type="NCBIfam" id="TIGR01246">
    <property type="entry name" value="dapE_proteo"/>
    <property type="match status" value="1"/>
</dbReference>
<feature type="active site" evidence="15">
    <location>
        <position position="68"/>
    </location>
</feature>
<keyword evidence="11 15" id="KW-0457">Lysine biosynthesis</keyword>
<protein>
    <recommendedName>
        <fullName evidence="5 15">Succinyl-diaminopimelate desuccinylase</fullName>
        <shortName evidence="15">SDAP desuccinylase</shortName>
        <ecNumber evidence="4 15">3.5.1.18</ecNumber>
    </recommendedName>
    <alternativeName>
        <fullName evidence="13 15">N-succinyl-LL-2,6-diaminoheptanedioate amidohydrolase</fullName>
    </alternativeName>
</protein>
<feature type="binding site" evidence="15">
    <location>
        <position position="99"/>
    </location>
    <ligand>
        <name>Zn(2+)</name>
        <dbReference type="ChEBI" id="CHEBI:29105"/>
        <label>2</label>
    </ligand>
</feature>
<dbReference type="InterPro" id="IPR011650">
    <property type="entry name" value="Peptidase_M20_dimer"/>
</dbReference>
<comment type="pathway">
    <text evidence="1 15">Amino-acid biosynthesis; L-lysine biosynthesis via DAP pathway; LL-2,6-diaminopimelate from (S)-tetrahydrodipicolinate (succinylase route): step 3/3.</text>
</comment>
<evidence type="ECO:0000256" key="11">
    <source>
        <dbReference type="ARBA" id="ARBA00023154"/>
    </source>
</evidence>
<evidence type="ECO:0000256" key="10">
    <source>
        <dbReference type="ARBA" id="ARBA00022915"/>
    </source>
</evidence>
<evidence type="ECO:0000256" key="4">
    <source>
        <dbReference type="ARBA" id="ARBA00011921"/>
    </source>
</evidence>
<evidence type="ECO:0000256" key="1">
    <source>
        <dbReference type="ARBA" id="ARBA00005130"/>
    </source>
</evidence>
<dbReference type="SUPFAM" id="SSF55031">
    <property type="entry name" value="Bacterial exopeptidase dimerisation domain"/>
    <property type="match status" value="1"/>
</dbReference>
<evidence type="ECO:0000256" key="6">
    <source>
        <dbReference type="ARBA" id="ARBA00022605"/>
    </source>
</evidence>
<feature type="active site" description="Proton acceptor" evidence="15">
    <location>
        <position position="132"/>
    </location>
</feature>
<feature type="binding site" evidence="15">
    <location>
        <position position="133"/>
    </location>
    <ligand>
        <name>Zn(2+)</name>
        <dbReference type="ChEBI" id="CHEBI:29105"/>
        <label>2</label>
    </ligand>
</feature>
<feature type="binding site" evidence="15">
    <location>
        <position position="347"/>
    </location>
    <ligand>
        <name>Zn(2+)</name>
        <dbReference type="ChEBI" id="CHEBI:29105"/>
        <label>2</label>
    </ligand>
</feature>
<dbReference type="Proteomes" id="UP000219329">
    <property type="component" value="Unassembled WGS sequence"/>
</dbReference>
<keyword evidence="10 15" id="KW-0220">Diaminopimelate biosynthesis</keyword>
<dbReference type="Gene3D" id="3.40.630.10">
    <property type="entry name" value="Zn peptidases"/>
    <property type="match status" value="2"/>
</dbReference>
<keyword evidence="6 15" id="KW-0028">Amino-acid biosynthesis</keyword>
<dbReference type="PANTHER" id="PTHR43808:SF31">
    <property type="entry name" value="N-ACETYL-L-CITRULLINE DEACETYLASE"/>
    <property type="match status" value="1"/>
</dbReference>
<organism evidence="17 18">
    <name type="scientific">OM182 bacterium MED-G28</name>
    <dbReference type="NCBI Taxonomy" id="1986256"/>
    <lineage>
        <taxon>Bacteria</taxon>
        <taxon>Pseudomonadati</taxon>
        <taxon>Pseudomonadota</taxon>
        <taxon>Gammaproteobacteria</taxon>
        <taxon>OMG group</taxon>
        <taxon>OM182 clade</taxon>
    </lineage>
</organism>
<reference evidence="17 18" key="1">
    <citation type="submission" date="2017-08" db="EMBL/GenBank/DDBJ databases">
        <title>Fine stratification of microbial communities through a metagenomic profile of the photic zone.</title>
        <authorList>
            <person name="Haro-Moreno J.M."/>
            <person name="Lopez-Perez M."/>
            <person name="De La Torre J."/>
            <person name="Picazo A."/>
            <person name="Camacho A."/>
            <person name="Rodriguez-Valera F."/>
        </authorList>
    </citation>
    <scope>NUCLEOTIDE SEQUENCE [LARGE SCALE GENOMIC DNA]</scope>
    <source>
        <strain evidence="17">MED-G28</strain>
    </source>
</reference>
<evidence type="ECO:0000256" key="9">
    <source>
        <dbReference type="ARBA" id="ARBA00022833"/>
    </source>
</evidence>
<feature type="domain" description="Peptidase M20 dimerisation" evidence="16">
    <location>
        <begin position="174"/>
        <end position="278"/>
    </location>
</feature>
<evidence type="ECO:0000313" key="18">
    <source>
        <dbReference type="Proteomes" id="UP000219329"/>
    </source>
</evidence>
<dbReference type="GO" id="GO:0019877">
    <property type="term" value="P:diaminopimelate biosynthetic process"/>
    <property type="evidence" value="ECO:0007669"/>
    <property type="project" value="UniProtKB-UniRule"/>
</dbReference>
<evidence type="ECO:0000313" key="17">
    <source>
        <dbReference type="EMBL" id="PDH35439.1"/>
    </source>
</evidence>
<feature type="binding site" evidence="15">
    <location>
        <position position="99"/>
    </location>
    <ligand>
        <name>Zn(2+)</name>
        <dbReference type="ChEBI" id="CHEBI:29105"/>
        <label>1</label>
    </ligand>
</feature>
<dbReference type="SUPFAM" id="SSF53187">
    <property type="entry name" value="Zn-dependent exopeptidases"/>
    <property type="match status" value="1"/>
</dbReference>
<accession>A0A2A5WG28</accession>
<evidence type="ECO:0000256" key="8">
    <source>
        <dbReference type="ARBA" id="ARBA00022801"/>
    </source>
</evidence>
<dbReference type="HAMAP" id="MF_01690">
    <property type="entry name" value="DapE"/>
    <property type="match status" value="1"/>
</dbReference>
<dbReference type="InterPro" id="IPR001261">
    <property type="entry name" value="ArgE/DapE_CS"/>
</dbReference>
<keyword evidence="8 15" id="KW-0378">Hydrolase</keyword>
<keyword evidence="12 15" id="KW-0170">Cobalt</keyword>
<comment type="caution">
    <text evidence="17">The sequence shown here is derived from an EMBL/GenBank/DDBJ whole genome shotgun (WGS) entry which is preliminary data.</text>
</comment>
<dbReference type="GO" id="GO:0006526">
    <property type="term" value="P:L-arginine biosynthetic process"/>
    <property type="evidence" value="ECO:0007669"/>
    <property type="project" value="TreeGrafter"/>
</dbReference>
<evidence type="ECO:0000256" key="15">
    <source>
        <dbReference type="HAMAP-Rule" id="MF_01690"/>
    </source>
</evidence>
<evidence type="ECO:0000259" key="16">
    <source>
        <dbReference type="Pfam" id="PF07687"/>
    </source>
</evidence>
<dbReference type="GO" id="GO:0008270">
    <property type="term" value="F:zinc ion binding"/>
    <property type="evidence" value="ECO:0007669"/>
    <property type="project" value="UniProtKB-UniRule"/>
</dbReference>
<dbReference type="EC" id="3.5.1.18" evidence="4 15"/>
<evidence type="ECO:0000256" key="14">
    <source>
        <dbReference type="ARBA" id="ARBA00051301"/>
    </source>
</evidence>
<dbReference type="InterPro" id="IPR050072">
    <property type="entry name" value="Peptidase_M20A"/>
</dbReference>
<dbReference type="InterPro" id="IPR036264">
    <property type="entry name" value="Bact_exopeptidase_dim_dom"/>
</dbReference>
<gene>
    <name evidence="15" type="primary">dapE</name>
    <name evidence="17" type="ORF">CNF02_01645</name>
</gene>
<dbReference type="PANTHER" id="PTHR43808">
    <property type="entry name" value="ACETYLORNITHINE DEACETYLASE"/>
    <property type="match status" value="1"/>
</dbReference>
<dbReference type="AlphaFoldDB" id="A0A2A5WG28"/>
<evidence type="ECO:0000256" key="12">
    <source>
        <dbReference type="ARBA" id="ARBA00023285"/>
    </source>
</evidence>
<keyword evidence="9 15" id="KW-0862">Zinc</keyword>
<evidence type="ECO:0000256" key="2">
    <source>
        <dbReference type="ARBA" id="ARBA00006746"/>
    </source>
</evidence>
<name>A0A2A5WG28_9GAMM</name>
<feature type="binding site" evidence="15">
    <location>
        <position position="161"/>
    </location>
    <ligand>
        <name>Zn(2+)</name>
        <dbReference type="ChEBI" id="CHEBI:29105"/>
        <label>1</label>
    </ligand>
</feature>
<dbReference type="GO" id="GO:0050897">
    <property type="term" value="F:cobalt ion binding"/>
    <property type="evidence" value="ECO:0007669"/>
    <property type="project" value="UniProtKB-UniRule"/>
</dbReference>
<dbReference type="EMBL" id="NTJZ01000001">
    <property type="protein sequence ID" value="PDH35439.1"/>
    <property type="molecule type" value="Genomic_DNA"/>
</dbReference>
<dbReference type="CDD" id="cd03891">
    <property type="entry name" value="M20_DapE_proteobac"/>
    <property type="match status" value="1"/>
</dbReference>
<dbReference type="GO" id="GO:0009089">
    <property type="term" value="P:lysine biosynthetic process via diaminopimelate"/>
    <property type="evidence" value="ECO:0007669"/>
    <property type="project" value="UniProtKB-UniRule"/>
</dbReference>
<dbReference type="InterPro" id="IPR002933">
    <property type="entry name" value="Peptidase_M20"/>
</dbReference>
<evidence type="ECO:0000256" key="3">
    <source>
        <dbReference type="ARBA" id="ARBA00011738"/>
    </source>
</evidence>
<dbReference type="UniPathway" id="UPA00034">
    <property type="reaction ID" value="UER00021"/>
</dbReference>
<feature type="binding site" evidence="15">
    <location>
        <position position="66"/>
    </location>
    <ligand>
        <name>Zn(2+)</name>
        <dbReference type="ChEBI" id="CHEBI:29105"/>
        <label>1</label>
    </ligand>
</feature>
<sequence length="379" mass="41469">MSATLDLAKQLIQRASISPEDMDCQQILAQRLIKLGFKIESLPFGKVSNLWAELGKEGPLFVFAGHTDVVPAGPIEEWSFDPFSPTEHEDFLYGRGSADMKSSLAAMIVATENYLASNKPNFRIGFLITSDEEGHAINGTRKVMETFNSQNRNIDYCIVGEPSSSKRLGDTIKIGRRGSLSCKLKVQGIKGHVAYPELASNPIHSALPALAKLTAAAWDTGNDNFPPTSFQISNVHAGVGANNVIPDSMEIDFNLRYSTELDAETIKQRVEMILAEDGFDYQTQWHLSGEPFLTKESQLIDAVKRSVEEVIGIKPALSTAGGTSDGRFISPAGAQVVELGPCNATIHKIDERIRISDIELLTETYTKILVNLERLSASK</sequence>
<comment type="subunit">
    <text evidence="3 15">Homodimer.</text>
</comment>
<proteinExistence type="inferred from homology"/>
<dbReference type="FunFam" id="3.30.70.360:FF:000011">
    <property type="entry name" value="Succinyl-diaminopimelate desuccinylase"/>
    <property type="match status" value="1"/>
</dbReference>
<keyword evidence="7 15" id="KW-0479">Metal-binding</keyword>
<dbReference type="GO" id="GO:0008777">
    <property type="term" value="F:acetylornithine deacetylase activity"/>
    <property type="evidence" value="ECO:0007669"/>
    <property type="project" value="TreeGrafter"/>
</dbReference>
<dbReference type="InterPro" id="IPR005941">
    <property type="entry name" value="DapE_proteobac"/>
</dbReference>
<evidence type="ECO:0000256" key="13">
    <source>
        <dbReference type="ARBA" id="ARBA00031891"/>
    </source>
</evidence>
<dbReference type="NCBIfam" id="NF009557">
    <property type="entry name" value="PRK13009.1"/>
    <property type="match status" value="1"/>
</dbReference>
<comment type="catalytic activity">
    <reaction evidence="14 15">
        <text>N-succinyl-(2S,6S)-2,6-diaminopimelate + H2O = (2S,6S)-2,6-diaminopimelate + succinate</text>
        <dbReference type="Rhea" id="RHEA:22608"/>
        <dbReference type="ChEBI" id="CHEBI:15377"/>
        <dbReference type="ChEBI" id="CHEBI:30031"/>
        <dbReference type="ChEBI" id="CHEBI:57609"/>
        <dbReference type="ChEBI" id="CHEBI:58087"/>
        <dbReference type="EC" id="3.5.1.18"/>
    </reaction>
</comment>
<evidence type="ECO:0000256" key="5">
    <source>
        <dbReference type="ARBA" id="ARBA00022391"/>
    </source>
</evidence>
<evidence type="ECO:0000256" key="7">
    <source>
        <dbReference type="ARBA" id="ARBA00022723"/>
    </source>
</evidence>